<dbReference type="AlphaFoldDB" id="A0A9X0BKW6"/>
<keyword evidence="4" id="KW-1185">Reference proteome</keyword>
<dbReference type="Proteomes" id="UP001147760">
    <property type="component" value="Unassembled WGS sequence"/>
</dbReference>
<keyword evidence="1" id="KW-0040">ANK repeat</keyword>
<name>A0A9X0BKW6_9EURO</name>
<sequence length="240" mass="26925">MERRLDELRREDGEIEIGAKSKWKDDMGSLEGISSPANSQGITPRNDRLGSSCYCRFGADETLGAQSSQPDFNQSDHGISQRSLRQRTHHEVYQIRSQHFNLFLGMLSVSILRKKNTESDSSKRRENSYAEIKLRFAPSWFICKAFIARLYASTTGGLNLSQSLATVHIVPRYEGIFVDVCCGEVAAVRKTFEERKASPNSADKYGHSLIAMAAGNSHLELVRYFLDLGVNTQIVDDNGR</sequence>
<organism evidence="3 4">
    <name type="scientific">Penicillium desertorum</name>
    <dbReference type="NCBI Taxonomy" id="1303715"/>
    <lineage>
        <taxon>Eukaryota</taxon>
        <taxon>Fungi</taxon>
        <taxon>Dikarya</taxon>
        <taxon>Ascomycota</taxon>
        <taxon>Pezizomycotina</taxon>
        <taxon>Eurotiomycetes</taxon>
        <taxon>Eurotiomycetidae</taxon>
        <taxon>Eurotiales</taxon>
        <taxon>Aspergillaceae</taxon>
        <taxon>Penicillium</taxon>
    </lineage>
</organism>
<dbReference type="EMBL" id="JAPWDO010000005">
    <property type="protein sequence ID" value="KAJ5470692.1"/>
    <property type="molecule type" value="Genomic_DNA"/>
</dbReference>
<reference evidence="3" key="2">
    <citation type="journal article" date="2023" name="IMA Fungus">
        <title>Comparative genomic study of the Penicillium genus elucidates a diverse pangenome and 15 lateral gene transfer events.</title>
        <authorList>
            <person name="Petersen C."/>
            <person name="Sorensen T."/>
            <person name="Nielsen M.R."/>
            <person name="Sondergaard T.E."/>
            <person name="Sorensen J.L."/>
            <person name="Fitzpatrick D.A."/>
            <person name="Frisvad J.C."/>
            <person name="Nielsen K.L."/>
        </authorList>
    </citation>
    <scope>NUCLEOTIDE SEQUENCE</scope>
    <source>
        <strain evidence="3">IBT 17660</strain>
    </source>
</reference>
<dbReference type="InterPro" id="IPR002110">
    <property type="entry name" value="Ankyrin_rpt"/>
</dbReference>
<dbReference type="Gene3D" id="1.25.40.20">
    <property type="entry name" value="Ankyrin repeat-containing domain"/>
    <property type="match status" value="1"/>
</dbReference>
<comment type="caution">
    <text evidence="3">The sequence shown here is derived from an EMBL/GenBank/DDBJ whole genome shotgun (WGS) entry which is preliminary data.</text>
</comment>
<evidence type="ECO:0000256" key="1">
    <source>
        <dbReference type="PROSITE-ProRule" id="PRU00023"/>
    </source>
</evidence>
<reference evidence="3" key="1">
    <citation type="submission" date="2022-12" db="EMBL/GenBank/DDBJ databases">
        <authorList>
            <person name="Petersen C."/>
        </authorList>
    </citation>
    <scope>NUCLEOTIDE SEQUENCE</scope>
    <source>
        <strain evidence="3">IBT 17660</strain>
    </source>
</reference>
<dbReference type="OrthoDB" id="3200163at2759"/>
<protein>
    <submittedName>
        <fullName evidence="3">Ankyrin repeat-containing domain protein</fullName>
    </submittedName>
</protein>
<evidence type="ECO:0000256" key="2">
    <source>
        <dbReference type="SAM" id="MobiDB-lite"/>
    </source>
</evidence>
<gene>
    <name evidence="3" type="ORF">N7530_008049</name>
</gene>
<dbReference type="InterPro" id="IPR036770">
    <property type="entry name" value="Ankyrin_rpt-contain_sf"/>
</dbReference>
<evidence type="ECO:0000313" key="4">
    <source>
        <dbReference type="Proteomes" id="UP001147760"/>
    </source>
</evidence>
<evidence type="ECO:0000313" key="3">
    <source>
        <dbReference type="EMBL" id="KAJ5470692.1"/>
    </source>
</evidence>
<feature type="region of interest" description="Disordered" evidence="2">
    <location>
        <begin position="26"/>
        <end position="45"/>
    </location>
</feature>
<accession>A0A9X0BKW6</accession>
<dbReference type="PROSITE" id="PS50088">
    <property type="entry name" value="ANK_REPEAT"/>
    <property type="match status" value="1"/>
</dbReference>
<proteinExistence type="predicted"/>
<dbReference type="SUPFAM" id="SSF48403">
    <property type="entry name" value="Ankyrin repeat"/>
    <property type="match status" value="1"/>
</dbReference>
<feature type="repeat" description="ANK" evidence="1">
    <location>
        <begin position="205"/>
        <end position="237"/>
    </location>
</feature>